<name>A0A834SIX8_9FABA</name>
<dbReference type="SUPFAM" id="SSF81383">
    <property type="entry name" value="F-box domain"/>
    <property type="match status" value="1"/>
</dbReference>
<dbReference type="InterPro" id="IPR053781">
    <property type="entry name" value="F-box_AtFBL13-like"/>
</dbReference>
<dbReference type="SUPFAM" id="SSF52047">
    <property type="entry name" value="RNI-like"/>
    <property type="match status" value="1"/>
</dbReference>
<dbReference type="InterPro" id="IPR053772">
    <property type="entry name" value="At1g61320/At1g61330-like"/>
</dbReference>
<dbReference type="InterPro" id="IPR032675">
    <property type="entry name" value="LRR_dom_sf"/>
</dbReference>
<dbReference type="EMBL" id="JAAIUW010000013">
    <property type="protein sequence ID" value="KAF7803370.1"/>
    <property type="molecule type" value="Genomic_DNA"/>
</dbReference>
<dbReference type="Pfam" id="PF00646">
    <property type="entry name" value="F-box"/>
    <property type="match status" value="1"/>
</dbReference>
<dbReference type="InterPro" id="IPR001810">
    <property type="entry name" value="F-box_dom"/>
</dbReference>
<dbReference type="PANTHER" id="PTHR34145:SF68">
    <property type="entry name" value="FBD DOMAIN-CONTAINING PROTEIN"/>
    <property type="match status" value="1"/>
</dbReference>
<dbReference type="InterPro" id="IPR055357">
    <property type="entry name" value="LRR_At1g61320_AtMIF1"/>
</dbReference>
<reference evidence="4" key="1">
    <citation type="submission" date="2020-09" db="EMBL/GenBank/DDBJ databases">
        <title>Genome-Enabled Discovery of Anthraquinone Biosynthesis in Senna tora.</title>
        <authorList>
            <person name="Kang S.-H."/>
            <person name="Pandey R.P."/>
            <person name="Lee C.-M."/>
            <person name="Sim J.-S."/>
            <person name="Jeong J.-T."/>
            <person name="Choi B.-S."/>
            <person name="Jung M."/>
            <person name="Ginzburg D."/>
            <person name="Zhao K."/>
            <person name="Won S.Y."/>
            <person name="Oh T.-J."/>
            <person name="Yu Y."/>
            <person name="Kim N.-H."/>
            <person name="Lee O.R."/>
            <person name="Lee T.-H."/>
            <person name="Bashyal P."/>
            <person name="Kim T.-S."/>
            <person name="Lee W.-H."/>
            <person name="Kawkins C."/>
            <person name="Kim C.-K."/>
            <person name="Kim J.S."/>
            <person name="Ahn B.O."/>
            <person name="Rhee S.Y."/>
            <person name="Sohng J.K."/>
        </authorList>
    </citation>
    <scope>NUCLEOTIDE SEQUENCE</scope>
    <source>
        <tissue evidence="4">Leaf</tissue>
    </source>
</reference>
<sequence>MTTKEADEVDFFNTLPDDIIVSILCRLTISEAARTSILSVRWRHLWTFFSASLDFDASNILHRLRLCERHDDHERVSLEEELDGFKRIVYKVLNSLQAQTLESFLLCFDVVGSDGDIDNWVQFAIQKRVKKLVVDLVPSYLAYFPTYEHCVVPPSLVNLSSLPCLRVLRLSHVDVSGKDVKNFLSSCPLLETLSVVSSRKMKRLKICDSHAKLRELEIRQCFNLQRVEISCGSLVSFTYTGRPTGINYVRVPNLREVVFGGARVDHTFTNFFRSIGYDHSQYLRVLKLELYLTFQFWKVRDLDGPFICTEVHALDWLQEVKLIGFCDGNSDVAFIQYIIENATNLKKLIVDPISPLYPTFTFEDEVISQTTNDDFTARIIRMHELLVPLIPPCVEFVIL</sequence>
<comment type="caution">
    <text evidence="4">The sequence shown here is derived from an EMBL/GenBank/DDBJ whole genome shotgun (WGS) entry which is preliminary data.</text>
</comment>
<dbReference type="Pfam" id="PF08387">
    <property type="entry name" value="FBD"/>
    <property type="match status" value="1"/>
</dbReference>
<dbReference type="AlphaFoldDB" id="A0A834SIX8"/>
<dbReference type="Gene3D" id="3.80.10.10">
    <property type="entry name" value="Ribonuclease Inhibitor"/>
    <property type="match status" value="1"/>
</dbReference>
<proteinExistence type="predicted"/>
<feature type="domain" description="FBD" evidence="2">
    <location>
        <begin position="317"/>
        <end position="349"/>
    </location>
</feature>
<dbReference type="PANTHER" id="PTHR34145">
    <property type="entry name" value="OS02G0105600 PROTEIN"/>
    <property type="match status" value="1"/>
</dbReference>
<gene>
    <name evidence="4" type="ORF">G2W53_042481</name>
</gene>
<organism evidence="4 5">
    <name type="scientific">Senna tora</name>
    <dbReference type="NCBI Taxonomy" id="362788"/>
    <lineage>
        <taxon>Eukaryota</taxon>
        <taxon>Viridiplantae</taxon>
        <taxon>Streptophyta</taxon>
        <taxon>Embryophyta</taxon>
        <taxon>Tracheophyta</taxon>
        <taxon>Spermatophyta</taxon>
        <taxon>Magnoliopsida</taxon>
        <taxon>eudicotyledons</taxon>
        <taxon>Gunneridae</taxon>
        <taxon>Pentapetalae</taxon>
        <taxon>rosids</taxon>
        <taxon>fabids</taxon>
        <taxon>Fabales</taxon>
        <taxon>Fabaceae</taxon>
        <taxon>Caesalpinioideae</taxon>
        <taxon>Cassia clade</taxon>
        <taxon>Senna</taxon>
    </lineage>
</organism>
<evidence type="ECO:0000313" key="5">
    <source>
        <dbReference type="Proteomes" id="UP000634136"/>
    </source>
</evidence>
<evidence type="ECO:0000259" key="3">
    <source>
        <dbReference type="Pfam" id="PF23622"/>
    </source>
</evidence>
<evidence type="ECO:0000259" key="2">
    <source>
        <dbReference type="Pfam" id="PF08387"/>
    </source>
</evidence>
<dbReference type="Proteomes" id="UP000634136">
    <property type="component" value="Unassembled WGS sequence"/>
</dbReference>
<dbReference type="InterPro" id="IPR006566">
    <property type="entry name" value="FBD"/>
</dbReference>
<feature type="domain" description="At1g61320/AtMIF1 LRR" evidence="3">
    <location>
        <begin position="148"/>
        <end position="243"/>
    </location>
</feature>
<evidence type="ECO:0000313" key="4">
    <source>
        <dbReference type="EMBL" id="KAF7803370.1"/>
    </source>
</evidence>
<dbReference type="OrthoDB" id="613853at2759"/>
<dbReference type="InterPro" id="IPR036047">
    <property type="entry name" value="F-box-like_dom_sf"/>
</dbReference>
<keyword evidence="5" id="KW-1185">Reference proteome</keyword>
<accession>A0A834SIX8</accession>
<feature type="domain" description="F-box" evidence="1">
    <location>
        <begin position="14"/>
        <end position="47"/>
    </location>
</feature>
<evidence type="ECO:0000259" key="1">
    <source>
        <dbReference type="Pfam" id="PF00646"/>
    </source>
</evidence>
<protein>
    <submittedName>
        <fullName evidence="4">Putative F-box/LRR-repeat protein</fullName>
    </submittedName>
</protein>
<dbReference type="CDD" id="cd22160">
    <property type="entry name" value="F-box_AtFBL13-like"/>
    <property type="match status" value="1"/>
</dbReference>
<dbReference type="Pfam" id="PF23622">
    <property type="entry name" value="LRR_At1g61320_AtMIF1"/>
    <property type="match status" value="1"/>
</dbReference>